<protein>
    <submittedName>
        <fullName evidence="1">Uncharacterized protein</fullName>
    </submittedName>
</protein>
<organism evidence="1 2">
    <name type="scientific">Vibrio coralliilyticus</name>
    <dbReference type="NCBI Taxonomy" id="190893"/>
    <lineage>
        <taxon>Bacteria</taxon>
        <taxon>Pseudomonadati</taxon>
        <taxon>Pseudomonadota</taxon>
        <taxon>Gammaproteobacteria</taxon>
        <taxon>Vibrionales</taxon>
        <taxon>Vibrionaceae</taxon>
        <taxon>Vibrio</taxon>
    </lineage>
</organism>
<sequence>MAMGNEEINMIDRNGMQIEGKDTNLTVARGFLNDLEKTKSQENGIDSRPMINIVNNGGTVNMNNEDFFAQFNKEQNASLGSVEEGEYEELHND</sequence>
<dbReference type="AlphaFoldDB" id="A0AAP6ZWU8"/>
<accession>A0AAP6ZWU8</accession>
<comment type="caution">
    <text evidence="1">The sequence shown here is derived from an EMBL/GenBank/DDBJ whole genome shotgun (WGS) entry which is preliminary data.</text>
</comment>
<evidence type="ECO:0000313" key="2">
    <source>
        <dbReference type="Proteomes" id="UP000576645"/>
    </source>
</evidence>
<gene>
    <name evidence="1" type="ORF">F0238_26920</name>
</gene>
<evidence type="ECO:0000313" key="1">
    <source>
        <dbReference type="EMBL" id="NOJ26328.1"/>
    </source>
</evidence>
<dbReference type="Proteomes" id="UP000576645">
    <property type="component" value="Unassembled WGS sequence"/>
</dbReference>
<dbReference type="EMBL" id="VTXP01000035">
    <property type="protein sequence ID" value="NOJ26328.1"/>
    <property type="molecule type" value="Genomic_DNA"/>
</dbReference>
<reference evidence="1 2" key="1">
    <citation type="submission" date="2019-09" db="EMBL/GenBank/DDBJ databases">
        <title>Draft genome sequencing and comparative genomics of hatchery-associated Vibrios.</title>
        <authorList>
            <person name="Kehlet-Delgado H."/>
            <person name="Mueller R.S."/>
        </authorList>
    </citation>
    <scope>NUCLEOTIDE SEQUENCE [LARGE SCALE GENOMIC DNA]</scope>
    <source>
        <strain evidence="1 2">09-121-3</strain>
    </source>
</reference>
<name>A0AAP6ZWU8_9VIBR</name>
<proteinExistence type="predicted"/>